<comment type="similarity">
    <text evidence="1">Belongs to the UPF0065 (bug) family.</text>
</comment>
<evidence type="ECO:0000256" key="2">
    <source>
        <dbReference type="SAM" id="SignalP"/>
    </source>
</evidence>
<gene>
    <name evidence="3" type="ORF">AVDCRST_MAG08-1549</name>
</gene>
<dbReference type="AlphaFoldDB" id="A0A6J4I1N1"/>
<dbReference type="EMBL" id="CADCTG010000136">
    <property type="protein sequence ID" value="CAA9239754.1"/>
    <property type="molecule type" value="Genomic_DNA"/>
</dbReference>
<evidence type="ECO:0000313" key="3">
    <source>
        <dbReference type="EMBL" id="CAA9239754.1"/>
    </source>
</evidence>
<dbReference type="PANTHER" id="PTHR42928:SF5">
    <property type="entry name" value="BLR1237 PROTEIN"/>
    <property type="match status" value="1"/>
</dbReference>
<dbReference type="PROSITE" id="PS51318">
    <property type="entry name" value="TAT"/>
    <property type="match status" value="1"/>
</dbReference>
<dbReference type="InterPro" id="IPR006311">
    <property type="entry name" value="TAT_signal"/>
</dbReference>
<dbReference type="InterPro" id="IPR042100">
    <property type="entry name" value="Bug_dom1"/>
</dbReference>
<dbReference type="PIRSF" id="PIRSF017082">
    <property type="entry name" value="YflP"/>
    <property type="match status" value="1"/>
</dbReference>
<dbReference type="InterPro" id="IPR005064">
    <property type="entry name" value="BUG"/>
</dbReference>
<dbReference type="SUPFAM" id="SSF53850">
    <property type="entry name" value="Periplasmic binding protein-like II"/>
    <property type="match status" value="1"/>
</dbReference>
<dbReference type="Gene3D" id="3.40.190.10">
    <property type="entry name" value="Periplasmic binding protein-like II"/>
    <property type="match status" value="1"/>
</dbReference>
<evidence type="ECO:0000256" key="1">
    <source>
        <dbReference type="ARBA" id="ARBA00006987"/>
    </source>
</evidence>
<organism evidence="3">
    <name type="scientific">uncultured Acetobacteraceae bacterium</name>
    <dbReference type="NCBI Taxonomy" id="169975"/>
    <lineage>
        <taxon>Bacteria</taxon>
        <taxon>Pseudomonadati</taxon>
        <taxon>Pseudomonadota</taxon>
        <taxon>Alphaproteobacteria</taxon>
        <taxon>Acetobacterales</taxon>
        <taxon>Acetobacteraceae</taxon>
        <taxon>environmental samples</taxon>
    </lineage>
</organism>
<name>A0A6J4I1N1_9PROT</name>
<dbReference type="Pfam" id="PF03401">
    <property type="entry name" value="TctC"/>
    <property type="match status" value="1"/>
</dbReference>
<feature type="chain" id="PRO_5026733401" evidence="2">
    <location>
        <begin position="25"/>
        <end position="335"/>
    </location>
</feature>
<reference evidence="3" key="1">
    <citation type="submission" date="2020-02" db="EMBL/GenBank/DDBJ databases">
        <authorList>
            <person name="Meier V. D."/>
        </authorList>
    </citation>
    <scope>NUCLEOTIDE SEQUENCE</scope>
    <source>
        <strain evidence="3">AVDCRST_MAG08</strain>
    </source>
</reference>
<sequence length="335" mass="34921">MTHAAGRRALLGLAALGAAGQAGAQGGPQSRAPGTDYPNRPVRVLVAFAPGGNADITARLISGALSAQTGQQFVVENRPGGGGVVALEALAAAPPDGYTLFVGALSTHALNLGLYKALPAHPLTGVENITVSSLSPLLLAVKPALPAATLAEFRDLLRRERGRFQYGSSGNGSTGHIAAALLLHQLGVEALHVPYRGSAPAFSDLAAGRMDFQVDTVSFLTPHIRQGTVRGLVIGARERSPQLPDVPSAPEAGLPQYEASTWTPWSAPKGTPAPIVQFLYEQIQVALRGEDVLARLRQLGNDAMPGLTPERTRAFIGAEIEKWLPIVRATGATID</sequence>
<feature type="signal peptide" evidence="2">
    <location>
        <begin position="1"/>
        <end position="24"/>
    </location>
</feature>
<dbReference type="Gene3D" id="3.40.190.150">
    <property type="entry name" value="Bordetella uptake gene, domain 1"/>
    <property type="match status" value="1"/>
</dbReference>
<proteinExistence type="inferred from homology"/>
<dbReference type="PANTHER" id="PTHR42928">
    <property type="entry name" value="TRICARBOXYLATE-BINDING PROTEIN"/>
    <property type="match status" value="1"/>
</dbReference>
<accession>A0A6J4I1N1</accession>
<protein>
    <submittedName>
        <fullName evidence="3">BUG/TctC family periplasmic protein</fullName>
    </submittedName>
</protein>
<keyword evidence="2" id="KW-0732">Signal</keyword>